<feature type="compositionally biased region" description="Polar residues" evidence="1">
    <location>
        <begin position="132"/>
        <end position="169"/>
    </location>
</feature>
<sequence>ASGVTESEHTGPASSGDHHTTGPASGVTGGDDKHTGPGSSDDHHTTGPASGVTRGEGEHTGPSSSDDHHTTGPASGVTGGEHTGPASGVTGGEHTGPSSSDDHHTTGPASGVTGGDDKHTGPGSSNHHHTTRLGSSADQTHSSGSETTPATGTISTGSDATLSGASTTPGKICDEMEYIETLITSNSIQTKPTQVSNIKDFHTQGCDFTDKKPTIVLKFPAKSATVQNVKVLATNVKEIEVVFTTDSGSQTAPIRGSPTNLPTDKFTTEKVVEVTITITETTDSGAPKSVRVSIIACAPGVTPSTGVTSSATTHTSVSGISGGQTTPVGTGASADQGTHSSASSATGTISTGSSLTSSDASTTPGKICEEMEYIETLITSNSIQTKPTQVSSIKDFHTQGCDFTDKKPTIVLKFPAGAATVQGISVSSTNVKEIGVTFETESGNEATPILGSPTNLPTNKFPTEKVVEISITITKTSDGSAPKSVRVSIIACAPGVTPSTSTTSGSTGATTPSDTNNTGSTPSSSSTSSGSHSTSTGTTGSGTTVVHEKCTTIQEVIHLGADVFSTVTINKQRVQPAAIPTALTVTKLPFEIRATLKKSITLHEVSVTNPSESHVSVITVSTDQTEQVSSTNTNAPAVTFETDVEQVTVLIIQVVSTTSKKIPTKSVTLSILACVEKSTIATKGGLETGTTSLTSSVTGGASGSQTASGASTGSSDSPSGSSGSSTSPSGSAGLSGSPSGPAGTSDSPSGPSGSSASPSGPAGLSGSPSGPAGSSDSPSGPSGSSTSPSGPAGLSVSPSGPAALSGSPSGPAGSSVSPSRPAGLSGSPSGPVGPSVLGSTSSGASATPSKICDEIEYIDTLITSNAIQTKPTQVSNIKDFHTQGCDFTDKKPTIVLKFPASSATIQNVKVLATNVKQIEVVFTTESGSHTAPIRGSPANLPTDKFPTDKVVEVTITITETSDSGAPKSVRVSIIACAPGVTPSTGEQRCATSSATNHTEVSGISGVQTTPAGLSGSASGPNGPSSGSPSGPHSEGPNGPSSGSPSGPHSEGPNGPSSGSPSGPHSEGPNGPSSGSPSGPHSEGPNGPSSGSPSGPHSEGPNGPSSGSPSGPHSEGPNGPSSGSPSGPHSEGPNGPSSGS</sequence>
<feature type="compositionally biased region" description="Polar residues" evidence="1">
    <location>
        <begin position="981"/>
        <end position="1011"/>
    </location>
</feature>
<feature type="compositionally biased region" description="Low complexity" evidence="1">
    <location>
        <begin position="689"/>
        <end position="847"/>
    </location>
</feature>
<feature type="region of interest" description="Disordered" evidence="1">
    <location>
        <begin position="1"/>
        <end position="170"/>
    </location>
</feature>
<proteinExistence type="predicted"/>
<feature type="non-terminal residue" evidence="2">
    <location>
        <position position="1139"/>
    </location>
</feature>
<feature type="compositionally biased region" description="Low complexity" evidence="1">
    <location>
        <begin position="337"/>
        <end position="363"/>
    </location>
</feature>
<feature type="compositionally biased region" description="Low complexity" evidence="1">
    <location>
        <begin position="304"/>
        <end position="319"/>
    </location>
</feature>
<feature type="compositionally biased region" description="Basic and acidic residues" evidence="1">
    <location>
        <begin position="30"/>
        <end position="45"/>
    </location>
</feature>
<comment type="caution">
    <text evidence="2">The sequence shown here is derived from an EMBL/GenBank/DDBJ whole genome shotgun (WGS) entry which is preliminary data.</text>
</comment>
<protein>
    <submittedName>
        <fullName evidence="2">Uncharacterized protein</fullName>
    </submittedName>
</protein>
<dbReference type="AlphaFoldDB" id="A0A819VYG9"/>
<dbReference type="EMBL" id="CAJOAZ010005884">
    <property type="protein sequence ID" value="CAF4116286.1"/>
    <property type="molecule type" value="Genomic_DNA"/>
</dbReference>
<feature type="region of interest" description="Disordered" evidence="1">
    <location>
        <begin position="685"/>
        <end position="847"/>
    </location>
</feature>
<reference evidence="2" key="1">
    <citation type="submission" date="2021-02" db="EMBL/GenBank/DDBJ databases">
        <authorList>
            <person name="Nowell W R."/>
        </authorList>
    </citation>
    <scope>NUCLEOTIDE SEQUENCE</scope>
</reference>
<name>A0A819VYG9_9BILA</name>
<feature type="region of interest" description="Disordered" evidence="1">
    <location>
        <begin position="979"/>
        <end position="1139"/>
    </location>
</feature>
<feature type="non-terminal residue" evidence="2">
    <location>
        <position position="1"/>
    </location>
</feature>
<evidence type="ECO:0000256" key="1">
    <source>
        <dbReference type="SAM" id="MobiDB-lite"/>
    </source>
</evidence>
<feature type="region of interest" description="Disordered" evidence="1">
    <location>
        <begin position="496"/>
        <end position="543"/>
    </location>
</feature>
<evidence type="ECO:0000313" key="3">
    <source>
        <dbReference type="Proteomes" id="UP000663844"/>
    </source>
</evidence>
<feature type="compositionally biased region" description="Low complexity" evidence="1">
    <location>
        <begin position="1014"/>
        <end position="1139"/>
    </location>
</feature>
<evidence type="ECO:0000313" key="2">
    <source>
        <dbReference type="EMBL" id="CAF4116286.1"/>
    </source>
</evidence>
<organism evidence="2 3">
    <name type="scientific">Adineta steineri</name>
    <dbReference type="NCBI Taxonomy" id="433720"/>
    <lineage>
        <taxon>Eukaryota</taxon>
        <taxon>Metazoa</taxon>
        <taxon>Spiralia</taxon>
        <taxon>Gnathifera</taxon>
        <taxon>Rotifera</taxon>
        <taxon>Eurotatoria</taxon>
        <taxon>Bdelloidea</taxon>
        <taxon>Adinetida</taxon>
        <taxon>Adinetidae</taxon>
        <taxon>Adineta</taxon>
    </lineage>
</organism>
<feature type="compositionally biased region" description="Basic and acidic residues" evidence="1">
    <location>
        <begin position="55"/>
        <end position="70"/>
    </location>
</feature>
<feature type="compositionally biased region" description="Polar residues" evidence="1">
    <location>
        <begin position="323"/>
        <end position="336"/>
    </location>
</feature>
<gene>
    <name evidence="2" type="ORF">OXD698_LOCUS36225</name>
</gene>
<dbReference type="Proteomes" id="UP000663844">
    <property type="component" value="Unassembled WGS sequence"/>
</dbReference>
<accession>A0A819VYG9</accession>
<feature type="region of interest" description="Disordered" evidence="1">
    <location>
        <begin position="303"/>
        <end position="364"/>
    </location>
</feature>